<feature type="transmembrane region" description="Helical" evidence="1">
    <location>
        <begin position="27"/>
        <end position="44"/>
    </location>
</feature>
<evidence type="ECO:0000256" key="1">
    <source>
        <dbReference type="SAM" id="Phobius"/>
    </source>
</evidence>
<reference evidence="2" key="1">
    <citation type="journal article" date="2014" name="Int. J. Syst. Evol. Microbiol.">
        <title>Complete genome sequence of Corynebacterium casei LMG S-19264T (=DSM 44701T), isolated from a smear-ripened cheese.</title>
        <authorList>
            <consortium name="US DOE Joint Genome Institute (JGI-PGF)"/>
            <person name="Walter F."/>
            <person name="Albersmeier A."/>
            <person name="Kalinowski J."/>
            <person name="Ruckert C."/>
        </authorList>
    </citation>
    <scope>NUCLEOTIDE SEQUENCE</scope>
    <source>
        <strain evidence="2">JCM 3313</strain>
    </source>
</reference>
<keyword evidence="1" id="KW-0472">Membrane</keyword>
<dbReference type="AlphaFoldDB" id="A0A918AHX7"/>
<name>A0A918AHX7_9PSEU</name>
<reference evidence="2" key="2">
    <citation type="submission" date="2020-09" db="EMBL/GenBank/DDBJ databases">
        <authorList>
            <person name="Sun Q."/>
            <person name="Ohkuma M."/>
        </authorList>
    </citation>
    <scope>NUCLEOTIDE SEQUENCE</scope>
    <source>
        <strain evidence="2">JCM 3313</strain>
    </source>
</reference>
<organism evidence="2 3">
    <name type="scientific">Saccharothrix coeruleofusca</name>
    <dbReference type="NCBI Taxonomy" id="33919"/>
    <lineage>
        <taxon>Bacteria</taxon>
        <taxon>Bacillati</taxon>
        <taxon>Actinomycetota</taxon>
        <taxon>Actinomycetes</taxon>
        <taxon>Pseudonocardiales</taxon>
        <taxon>Pseudonocardiaceae</taxon>
        <taxon>Saccharothrix</taxon>
    </lineage>
</organism>
<accession>A0A918AHX7</accession>
<evidence type="ECO:0000313" key="2">
    <source>
        <dbReference type="EMBL" id="GGP34837.1"/>
    </source>
</evidence>
<gene>
    <name evidence="2" type="ORF">GCM10010185_01940</name>
</gene>
<dbReference type="EMBL" id="BMRG01000001">
    <property type="protein sequence ID" value="GGP34837.1"/>
    <property type="molecule type" value="Genomic_DNA"/>
</dbReference>
<keyword evidence="3" id="KW-1185">Reference proteome</keyword>
<proteinExistence type="predicted"/>
<keyword evidence="1" id="KW-1133">Transmembrane helix</keyword>
<sequence>MFALGVVAIAAMFAAGAAGLPVWVFVAGWLLAPLGLAIGVFSAVRDARSRR</sequence>
<evidence type="ECO:0000313" key="3">
    <source>
        <dbReference type="Proteomes" id="UP000639606"/>
    </source>
</evidence>
<protein>
    <submittedName>
        <fullName evidence="2">Uncharacterized protein</fullName>
    </submittedName>
</protein>
<comment type="caution">
    <text evidence="2">The sequence shown here is derived from an EMBL/GenBank/DDBJ whole genome shotgun (WGS) entry which is preliminary data.</text>
</comment>
<dbReference type="Proteomes" id="UP000639606">
    <property type="component" value="Unassembled WGS sequence"/>
</dbReference>
<keyword evidence="1" id="KW-0812">Transmembrane</keyword>